<name>A0A0B2Q071_GLYSO</name>
<dbReference type="InterPro" id="IPR009543">
    <property type="entry name" value="VPS13_VAB"/>
</dbReference>
<dbReference type="Proteomes" id="UP000053555">
    <property type="component" value="Unassembled WGS sequence"/>
</dbReference>
<dbReference type="PANTHER" id="PTHR16166:SF130">
    <property type="entry name" value="PROTEIN SORTING-ASSOCIATED PROTEIN, PUTATIVE (DUF1162)-RELATED"/>
    <property type="match status" value="1"/>
</dbReference>
<dbReference type="GO" id="GO:0045053">
    <property type="term" value="P:protein retention in Golgi apparatus"/>
    <property type="evidence" value="ECO:0007669"/>
    <property type="project" value="TreeGrafter"/>
</dbReference>
<reference evidence="4" key="1">
    <citation type="submission" date="2014-07" db="EMBL/GenBank/DDBJ databases">
        <title>Identification of a novel salt tolerance gene in wild soybean by whole-genome sequencing.</title>
        <authorList>
            <person name="Lam H.-M."/>
            <person name="Qi X."/>
            <person name="Li M.-W."/>
            <person name="Liu X."/>
            <person name="Xie M."/>
            <person name="Ni M."/>
            <person name="Xu X."/>
        </authorList>
    </citation>
    <scope>NUCLEOTIDE SEQUENCE [LARGE SCALE GENOMIC DNA]</scope>
    <source>
        <tissue evidence="4">Root</tissue>
    </source>
</reference>
<accession>A0A0B2Q071</accession>
<sequence>MPLKTVIRRRLLSLFQPWLAEEPHLDLQLGFLRSLAVFSDLRFDASALNRLFHSPAFLFFKDLSVERLTLRFSTWFPPAFTVELHGVRIVQSFEKPEAEECAARLRNSKYDCEDYLRKNLSALDPEGCSLHDILERILFAAPEKKDFTTSFWNLILKNCHLVAHCIHVEIQLPVLNDEFMCFGEIKELSVRSKYVDKKCLLRGFLSSVFIPMKDSTLVLKGVGFRARLVGKDHTGNVLLSSDMQIDIKFRDLKLASCTLCFPELVFSFSPDGISVCLLFLKLVSNNYNQSRGARELWRIAASRIGHVTVTPRLSFHRLVGVIGQWIHYANAYENILLLIGYSTSHTWKKSISKLSRNKLILSSASRHWKLISDIEKKLPVEGISLARRIARHRAALKDSINCHEDFVTTNKFFRPFILLLSFMWKLISTIIHCLVNIFSREKIVQDPDIDGCCLESLIEDPCQSCCFVLNFGKIIITVSQINEIDPSVYEKLQSLAGIACSAFLSICFCIDALLLISVKDIFEQRIFLSCGQMKVESAPLTMSEEACTMDPLSSAKGNEKEGINHMESIMWVEPAKIFLLSEIDGGQAEDCCDSHIEIFMKKFSVNWKRICRKLNENEIEFSENPCILSKIEISSTNPDQKNPDFGFCECGLMLGKLNLVLTHSSVSSLSLILSQIQHALYWEDRREASIASNFVDKAEMDWVNKYDCYCKELIMTLLQKLPEKHIHFGVLVDGPAARFSHRREADLDGLDIDDIISLDNFDLTFNFCDIEVVVGSSSFGMAPLTGLLGHGNGKTECVKLDPRVIEIPKPNNVKYASSGKISISSYLHLNGINACLEKSEENHQIQLFTLKPVTVQILSFRDYIYSLSTTVSAFSMASDITAEGFTVLSFLDEVSMIYKAVASLSSVVSCLFSSFGNADFIHPETIQQSLFVAPDSSEAITRGALLKNNVCPFFINLTCRFNSMEIVLHNSRTSDNLESSTTKFHSLTENKMDVHKLPGCGIWISVQQTTIVISCEEGKMDLLTDLSRILSSVFEFKNSVGYNIDHIVLENLLLRSINCLHEISILGCLFTLCLSGIQNTSSSGTASKTFGGFNANGNTSYSVRETNLTASERLSNQSSQSVIKMGSPTNISMPASASHWLLIDVAITNIFIGRCSLKSDLIEAHKLNKLHSLLSIGGEFHMISWKVQGGFIFLETTSLAMAIDNYSSYLHCIGNLTSDARQPNKGTKKDEDGNNTLDDVIDQGTASTSQQASRRLPDAFQLSLSDFVFVLALENESGGIQEIMVEVDIHLNFELATTGRKLTIDLSRLSILSQIMQGRVEDETAIPHFSSVSSKDLSSQLTSADPISGFQNFGALNSVSEASSSKNIVPVQLSHQNQILKNLRAFMSLERPDNGTMHLSRCWFGIGSLSGFDMTLSVSEIQTILLLYSALSGISSQNTIKNLERNHWSTSHEVDNSLEAMIPDGAIVAIQDVNQHMYFTVEGEEKNFSLGGVMHYSLVGERALFMVKHCPQRRWKSTVLWFSFISLFAKNDMGVPLRLNFQPGSCFVDISCTNDGGCALWRVYPPQGENYVGITDSEASNQSMKRTFYLVNKKNDSAIAFVDGALEFVRKPGSPIKFKVFNDITAAYGISETASYPRMAPQTTLRTDEESTSWQGGKHPCIDIRIEKISLNIVHELSDTEYLFPLICLFINNTQLIIQTLATKSRVISTSSAVAHYFDAERNLWGELLHPVEICIFYRSNIQAQLSEYRSHAVPVNFFCRMKEMDVYLNENSLDVLLFVIGILNLSGPYSLRSSIIQANCCKVENQSGLNLVVHFDQQSITIPRKQSASILLRRISDFKHQASEATSISIQLTDFGSFATSSNHLLLSRTQTLAWRTRIMSTEGSTTFPGPMFVVNISRNSEVGLSVEVSPLIRIHNGTGFSMELQFQRLEPKEDEFASLLLRPGDSIDDSMAMFDAINFSGGVKRALISLSVGNFLFSFRPKITEELINSESSLSLEWSDYIKGGKAVRLSGIFNKLNYRVRKALFAKSVKCSFSTAHCTIKSEGVSVANMHFLIQTVARDIPVAPEKSAVAFKNENPTVSVLEQKEIYLLPTVRMTNLLHSQIDVILSETDQSNLDGYDKIGKQAVISCGSTVDFYANPEVIYFTVTLTSNSSSKLVNSGDCVKKFLKKNNDVHHLDINLDFDGGKFSATLRLYRGSRGVLEAVIFTSYSMKNDTDFPIYVLETKRSPLSRIELENLNPSIPSALGLCLPPKSISSWFLKSERVLMKLLDNHTSEALLDLGSLSGLTEISFEKEEGSGIKSVTKLGVSIGPSSGEIVVPSQMVTLVPRYVVCNEYEECITIRQCYFQDEVAGVISINSKQRMPLQLKEGFKNTREFSLFEHFIRKHRSKSDNSLLYIQIQLNEAGLGWSGPVCIASLGHFFLKFRKQTNEDTISDNKMTQFAAVHVVEEGSTLVSRFYKPPNTSLPYRIENCLHSLSITYYQKGLLEPEVLGPACSADYVWDDLTLPRRLVIRINDSLQLREIKLDKVRAWKPFHKLGQQRVLAPRLLLDKRSRDQMMGFSEHNGLEMTKVGYEIYAEGPTRVLRICEISDSFKRDTVLDLCAKIQLRASQFAVHLLEHVKQEEDDNESKDFTPIVIAKLGNLHMISISNNHQTYNQFSLQYINLELKWNGAPFASMLRRHQLDYCDSNDSVLTVVFVLLASSSNVKQFRYSSIFLQPIDLNLDEETLMKIASFWRTSLNESESQRFYFDHFEIHPIKIIANFIPGESRSSYSSTQEALRSLIHSVIKVPPIKNMVVELNGVLITHALITMRELFIKCAQHYSWYTMRAIYIAKGSPLLPPDFVSIFDDLASSSLDVFFDPSRGLANLPGFTLGTFKIISKCIKGKGFSGTKRYFGDLGKTLRSAGSNIAFAVVAEISDSVLKGAEANGFNGLVSGFHQGILKLAMEPSVLGTALMEGGPDRKILLDRSPGVDELYIEGYIQAMLDTVYRQEYLRVRVIDNQVILKNLPPNHSLINEITGRVKEFLVSKALLKGDPSTTSRPLSRLRGESEWRIGPTVLTLCEHLFVSFAIRILRRQANKFMFSIKWGKKSEDVGNDAEVPENSSQKVQKVSFIRKWGIGKFVLSGLLAYIDGRLCRGIPNPVARRVVSGFLLSYIDQNDDE</sequence>
<feature type="domain" description="Vacuolar protein sorting-associated protein 13 VPS13 adaptor binding" evidence="3">
    <location>
        <begin position="2075"/>
        <end position="2492"/>
    </location>
</feature>
<organism evidence="4">
    <name type="scientific">Glycine soja</name>
    <name type="common">Wild soybean</name>
    <dbReference type="NCBI Taxonomy" id="3848"/>
    <lineage>
        <taxon>Eukaryota</taxon>
        <taxon>Viridiplantae</taxon>
        <taxon>Streptophyta</taxon>
        <taxon>Embryophyta</taxon>
        <taxon>Tracheophyta</taxon>
        <taxon>Spermatophyta</taxon>
        <taxon>Magnoliopsida</taxon>
        <taxon>eudicotyledons</taxon>
        <taxon>Gunneridae</taxon>
        <taxon>Pentapetalae</taxon>
        <taxon>rosids</taxon>
        <taxon>fabids</taxon>
        <taxon>Fabales</taxon>
        <taxon>Fabaceae</taxon>
        <taxon>Papilionoideae</taxon>
        <taxon>50 kb inversion clade</taxon>
        <taxon>NPAAA clade</taxon>
        <taxon>indigoferoid/millettioid clade</taxon>
        <taxon>Phaseoleae</taxon>
        <taxon>Glycine</taxon>
        <taxon>Glycine subgen. Soja</taxon>
    </lineage>
</organism>
<keyword evidence="2" id="KW-0812">Transmembrane</keyword>
<evidence type="ECO:0000256" key="2">
    <source>
        <dbReference type="SAM" id="Phobius"/>
    </source>
</evidence>
<dbReference type="EMBL" id="KN662622">
    <property type="protein sequence ID" value="KHN13359.1"/>
    <property type="molecule type" value="Genomic_DNA"/>
</dbReference>
<dbReference type="Pfam" id="PF25036">
    <property type="entry name" value="VPS13_VAB"/>
    <property type="match status" value="1"/>
</dbReference>
<protein>
    <submittedName>
        <fullName evidence="4">Putative vacuolar protein sorting-associated protein 13C</fullName>
    </submittedName>
</protein>
<dbReference type="PANTHER" id="PTHR16166">
    <property type="entry name" value="VACUOLAR PROTEIN SORTING-ASSOCIATED PROTEIN VPS13"/>
    <property type="match status" value="1"/>
</dbReference>
<feature type="transmembrane region" description="Helical" evidence="2">
    <location>
        <begin position="495"/>
        <end position="516"/>
    </location>
</feature>
<feature type="transmembrane region" description="Helical" evidence="2">
    <location>
        <begin position="416"/>
        <end position="438"/>
    </location>
</feature>
<evidence type="ECO:0000313" key="4">
    <source>
        <dbReference type="EMBL" id="KHN13359.1"/>
    </source>
</evidence>
<keyword evidence="2" id="KW-0472">Membrane</keyword>
<keyword evidence="2" id="KW-1133">Transmembrane helix</keyword>
<gene>
    <name evidence="4" type="ORF">glysoja_026789</name>
</gene>
<evidence type="ECO:0000256" key="1">
    <source>
        <dbReference type="SAM" id="MobiDB-lite"/>
    </source>
</evidence>
<evidence type="ECO:0000259" key="3">
    <source>
        <dbReference type="Pfam" id="PF25036"/>
    </source>
</evidence>
<proteinExistence type="predicted"/>
<feature type="region of interest" description="Disordered" evidence="1">
    <location>
        <begin position="1220"/>
        <end position="1252"/>
    </location>
</feature>
<dbReference type="InterPro" id="IPR026847">
    <property type="entry name" value="VPS13"/>
</dbReference>
<dbReference type="GO" id="GO:0006623">
    <property type="term" value="P:protein targeting to vacuole"/>
    <property type="evidence" value="ECO:0007669"/>
    <property type="project" value="TreeGrafter"/>
</dbReference>